<proteinExistence type="predicted"/>
<protein>
    <submittedName>
        <fullName evidence="1">Uncharacterized protein</fullName>
    </submittedName>
</protein>
<organism evidence="1 2">
    <name type="scientific">Coprinellus micaceus</name>
    <name type="common">Glistening ink-cap mushroom</name>
    <name type="synonym">Coprinus micaceus</name>
    <dbReference type="NCBI Taxonomy" id="71717"/>
    <lineage>
        <taxon>Eukaryota</taxon>
        <taxon>Fungi</taxon>
        <taxon>Dikarya</taxon>
        <taxon>Basidiomycota</taxon>
        <taxon>Agaricomycotina</taxon>
        <taxon>Agaricomycetes</taxon>
        <taxon>Agaricomycetidae</taxon>
        <taxon>Agaricales</taxon>
        <taxon>Agaricineae</taxon>
        <taxon>Psathyrellaceae</taxon>
        <taxon>Coprinellus</taxon>
    </lineage>
</organism>
<dbReference type="EMBL" id="QPFP01000055">
    <property type="protein sequence ID" value="TEB25658.1"/>
    <property type="molecule type" value="Genomic_DNA"/>
</dbReference>
<reference evidence="1 2" key="1">
    <citation type="journal article" date="2019" name="Nat. Ecol. Evol.">
        <title>Megaphylogeny resolves global patterns of mushroom evolution.</title>
        <authorList>
            <person name="Varga T."/>
            <person name="Krizsan K."/>
            <person name="Foldi C."/>
            <person name="Dima B."/>
            <person name="Sanchez-Garcia M."/>
            <person name="Sanchez-Ramirez S."/>
            <person name="Szollosi G.J."/>
            <person name="Szarkandi J.G."/>
            <person name="Papp V."/>
            <person name="Albert L."/>
            <person name="Andreopoulos W."/>
            <person name="Angelini C."/>
            <person name="Antonin V."/>
            <person name="Barry K.W."/>
            <person name="Bougher N.L."/>
            <person name="Buchanan P."/>
            <person name="Buyck B."/>
            <person name="Bense V."/>
            <person name="Catcheside P."/>
            <person name="Chovatia M."/>
            <person name="Cooper J."/>
            <person name="Damon W."/>
            <person name="Desjardin D."/>
            <person name="Finy P."/>
            <person name="Geml J."/>
            <person name="Haridas S."/>
            <person name="Hughes K."/>
            <person name="Justo A."/>
            <person name="Karasinski D."/>
            <person name="Kautmanova I."/>
            <person name="Kiss B."/>
            <person name="Kocsube S."/>
            <person name="Kotiranta H."/>
            <person name="LaButti K.M."/>
            <person name="Lechner B.E."/>
            <person name="Liimatainen K."/>
            <person name="Lipzen A."/>
            <person name="Lukacs Z."/>
            <person name="Mihaltcheva S."/>
            <person name="Morgado L.N."/>
            <person name="Niskanen T."/>
            <person name="Noordeloos M.E."/>
            <person name="Ohm R.A."/>
            <person name="Ortiz-Santana B."/>
            <person name="Ovrebo C."/>
            <person name="Racz N."/>
            <person name="Riley R."/>
            <person name="Savchenko A."/>
            <person name="Shiryaev A."/>
            <person name="Soop K."/>
            <person name="Spirin V."/>
            <person name="Szebenyi C."/>
            <person name="Tomsovsky M."/>
            <person name="Tulloss R.E."/>
            <person name="Uehling J."/>
            <person name="Grigoriev I.V."/>
            <person name="Vagvolgyi C."/>
            <person name="Papp T."/>
            <person name="Martin F.M."/>
            <person name="Miettinen O."/>
            <person name="Hibbett D.S."/>
            <person name="Nagy L.G."/>
        </authorList>
    </citation>
    <scope>NUCLEOTIDE SEQUENCE [LARGE SCALE GENOMIC DNA]</scope>
    <source>
        <strain evidence="1 2">FP101781</strain>
    </source>
</reference>
<dbReference type="Proteomes" id="UP000298030">
    <property type="component" value="Unassembled WGS sequence"/>
</dbReference>
<evidence type="ECO:0000313" key="2">
    <source>
        <dbReference type="Proteomes" id="UP000298030"/>
    </source>
</evidence>
<gene>
    <name evidence="1" type="ORF">FA13DRAFT_1150379</name>
</gene>
<dbReference type="AlphaFoldDB" id="A0A4Y7SVK6"/>
<comment type="caution">
    <text evidence="1">The sequence shown here is derived from an EMBL/GenBank/DDBJ whole genome shotgun (WGS) entry which is preliminary data.</text>
</comment>
<sequence length="86" mass="10131">MKANVQPYRRRSYFHGWKRARLVREGPPYRASVLPRWTTRFGLFALVFQCGVVPRMNGWRRVRIGPRTYCCVILTIPAYPSLSPTF</sequence>
<accession>A0A4Y7SVK6</accession>
<name>A0A4Y7SVK6_COPMI</name>
<evidence type="ECO:0000313" key="1">
    <source>
        <dbReference type="EMBL" id="TEB25658.1"/>
    </source>
</evidence>
<keyword evidence="2" id="KW-1185">Reference proteome</keyword>